<dbReference type="Proteomes" id="UP000323257">
    <property type="component" value="Unassembled WGS sequence"/>
</dbReference>
<evidence type="ECO:0000313" key="2">
    <source>
        <dbReference type="Proteomes" id="UP000323257"/>
    </source>
</evidence>
<accession>A0A5S5C5M6</accession>
<name>A0A5S5C5M6_9BACL</name>
<dbReference type="AlphaFoldDB" id="A0A5S5C5M6"/>
<evidence type="ECO:0000313" key="1">
    <source>
        <dbReference type="EMBL" id="TYP73263.1"/>
    </source>
</evidence>
<keyword evidence="2" id="KW-1185">Reference proteome</keyword>
<dbReference type="OrthoDB" id="2467757at2"/>
<reference evidence="1 2" key="1">
    <citation type="submission" date="2019-07" db="EMBL/GenBank/DDBJ databases">
        <title>Genomic Encyclopedia of Type Strains, Phase III (KMG-III): the genomes of soil and plant-associated and newly described type strains.</title>
        <authorList>
            <person name="Whitman W."/>
        </authorList>
    </citation>
    <scope>NUCLEOTIDE SEQUENCE [LARGE SCALE GENOMIC DNA]</scope>
    <source>
        <strain evidence="1 2">BL24</strain>
    </source>
</reference>
<proteinExistence type="predicted"/>
<protein>
    <submittedName>
        <fullName evidence="1">Uncharacterized protein</fullName>
    </submittedName>
</protein>
<dbReference type="RefSeq" id="WP_148930816.1">
    <property type="nucleotide sequence ID" value="NZ_VNHS01000007.1"/>
</dbReference>
<gene>
    <name evidence="1" type="ORF">BCM02_107247</name>
</gene>
<sequence>MSSTTLVCVCVGLYRDALTRGQRYEILEEDSEKAQIKVLGDNNRTRWFPRSYFNDSSVNVPVIDSWKFDDYIRDDGENSLEHIEFTVTFSTGEQRWGWICTKAGLADYIDRNWNGPVLLIENQIVVQNFSHSTVQEALYELDRQDQLIRATQPLKQKVTTSFTSD</sequence>
<organism evidence="1 2">
    <name type="scientific">Paenibacillus methanolicus</name>
    <dbReference type="NCBI Taxonomy" id="582686"/>
    <lineage>
        <taxon>Bacteria</taxon>
        <taxon>Bacillati</taxon>
        <taxon>Bacillota</taxon>
        <taxon>Bacilli</taxon>
        <taxon>Bacillales</taxon>
        <taxon>Paenibacillaceae</taxon>
        <taxon>Paenibacillus</taxon>
    </lineage>
</organism>
<comment type="caution">
    <text evidence="1">The sequence shown here is derived from an EMBL/GenBank/DDBJ whole genome shotgun (WGS) entry which is preliminary data.</text>
</comment>
<dbReference type="EMBL" id="VNHS01000007">
    <property type="protein sequence ID" value="TYP73263.1"/>
    <property type="molecule type" value="Genomic_DNA"/>
</dbReference>